<dbReference type="InterPro" id="IPR005490">
    <property type="entry name" value="LD_TPept_cat_dom"/>
</dbReference>
<evidence type="ECO:0000256" key="5">
    <source>
        <dbReference type="ARBA" id="ARBA00022984"/>
    </source>
</evidence>
<dbReference type="GO" id="GO:0009252">
    <property type="term" value="P:peptidoglycan biosynthetic process"/>
    <property type="evidence" value="ECO:0007669"/>
    <property type="project" value="UniProtKB-UniPathway"/>
</dbReference>
<dbReference type="InterPro" id="IPR038063">
    <property type="entry name" value="Transpep_catalytic_dom"/>
</dbReference>
<gene>
    <name evidence="8" type="ORF">BJG93_23370</name>
</gene>
<dbReference type="CDD" id="cd16913">
    <property type="entry name" value="YkuD_like"/>
    <property type="match status" value="1"/>
</dbReference>
<keyword evidence="4" id="KW-0133">Cell shape</keyword>
<dbReference type="GO" id="GO:0016740">
    <property type="term" value="F:transferase activity"/>
    <property type="evidence" value="ECO:0007669"/>
    <property type="project" value="UniProtKB-KW"/>
</dbReference>
<organism evidence="8 9">
    <name type="scientific">Paraburkholderia sprentiae WSM5005</name>
    <dbReference type="NCBI Taxonomy" id="754502"/>
    <lineage>
        <taxon>Bacteria</taxon>
        <taxon>Pseudomonadati</taxon>
        <taxon>Pseudomonadota</taxon>
        <taxon>Betaproteobacteria</taxon>
        <taxon>Burkholderiales</taxon>
        <taxon>Burkholderiaceae</taxon>
        <taxon>Paraburkholderia</taxon>
    </lineage>
</organism>
<keyword evidence="9" id="KW-1185">Reference proteome</keyword>
<dbReference type="Pfam" id="PF10908">
    <property type="entry name" value="Tlde1_dom"/>
    <property type="match status" value="1"/>
</dbReference>
<feature type="domain" description="Tlde1" evidence="7">
    <location>
        <begin position="22"/>
        <end position="111"/>
    </location>
</feature>
<keyword evidence="6" id="KW-0961">Cell wall biogenesis/degradation</keyword>
<evidence type="ECO:0000313" key="9">
    <source>
        <dbReference type="Proteomes" id="UP000179860"/>
    </source>
</evidence>
<dbReference type="OrthoDB" id="7569468at2"/>
<dbReference type="Gene3D" id="2.40.440.10">
    <property type="entry name" value="L,D-transpeptidase catalytic domain-like"/>
    <property type="match status" value="1"/>
</dbReference>
<comment type="similarity">
    <text evidence="2">Belongs to the YkuD family.</text>
</comment>
<protein>
    <submittedName>
        <fullName evidence="8">DUF2778 domain-containing protein</fullName>
    </submittedName>
</protein>
<evidence type="ECO:0000259" key="7">
    <source>
        <dbReference type="Pfam" id="PF10908"/>
    </source>
</evidence>
<dbReference type="GO" id="GO:0004180">
    <property type="term" value="F:carboxypeptidase activity"/>
    <property type="evidence" value="ECO:0007669"/>
    <property type="project" value="UniProtKB-ARBA"/>
</dbReference>
<sequence>MVWIYKQTSGEMYHNGVLMEKKGYSGKREGKNKRRMQYVRDKGPIPIGRYEITAPFDHTHTGKYSLRLNPVCGTCLGGRDGFMIHGDSLSDPGNASNGCIVIDKRIRKKMWDSGDRWLEVE</sequence>
<dbReference type="Proteomes" id="UP000179860">
    <property type="component" value="Chromosome 2"/>
</dbReference>
<accession>A0A1I9YQ37</accession>
<evidence type="ECO:0000256" key="6">
    <source>
        <dbReference type="ARBA" id="ARBA00023316"/>
    </source>
</evidence>
<evidence type="ECO:0000256" key="4">
    <source>
        <dbReference type="ARBA" id="ARBA00022960"/>
    </source>
</evidence>
<dbReference type="UniPathway" id="UPA00219"/>
<dbReference type="EMBL" id="CP017562">
    <property type="protein sequence ID" value="APA88319.1"/>
    <property type="molecule type" value="Genomic_DNA"/>
</dbReference>
<comment type="pathway">
    <text evidence="1">Cell wall biogenesis; peptidoglycan biosynthesis.</text>
</comment>
<reference evidence="8" key="2">
    <citation type="submission" date="2021-06" db="EMBL/GenBank/DDBJ databases">
        <authorList>
            <person name="Rogers T.H."/>
            <person name="Ramsay J.P."/>
            <person name="Wang P."/>
            <person name="Terpolilli J."/>
        </authorList>
    </citation>
    <scope>NUCLEOTIDE SEQUENCE [LARGE SCALE GENOMIC DNA]</scope>
    <source>
        <strain evidence="8">WSM5005</strain>
    </source>
</reference>
<name>A0A1I9YQ37_9BURK</name>
<dbReference type="GO" id="GO:0071555">
    <property type="term" value="P:cell wall organization"/>
    <property type="evidence" value="ECO:0007669"/>
    <property type="project" value="UniProtKB-KW"/>
</dbReference>
<dbReference type="KEGG" id="pspw:BJG93_23370"/>
<dbReference type="InterPro" id="IPR021225">
    <property type="entry name" value="Tlde1_dom"/>
</dbReference>
<reference evidence="8" key="1">
    <citation type="submission" date="2016-09" db="EMBL/GenBank/DDBJ databases">
        <title>The Complete Genome of Burkholderia sprentiae wsm5005.</title>
        <authorList>
            <person name="De Meyer S."/>
            <person name="Wang P."/>
            <person name="Terpolilli J."/>
        </authorList>
    </citation>
    <scope>NUCLEOTIDE SEQUENCE [LARGE SCALE GENOMIC DNA]</scope>
    <source>
        <strain evidence="8">WSM5005</strain>
    </source>
</reference>
<keyword evidence="5" id="KW-0573">Peptidoglycan synthesis</keyword>
<keyword evidence="3" id="KW-0808">Transferase</keyword>
<dbReference type="AlphaFoldDB" id="A0A1I9YQ37"/>
<dbReference type="GO" id="GO:0008360">
    <property type="term" value="P:regulation of cell shape"/>
    <property type="evidence" value="ECO:0007669"/>
    <property type="project" value="UniProtKB-KW"/>
</dbReference>
<evidence type="ECO:0000256" key="2">
    <source>
        <dbReference type="ARBA" id="ARBA00005992"/>
    </source>
</evidence>
<evidence type="ECO:0000313" key="8">
    <source>
        <dbReference type="EMBL" id="APA88319.1"/>
    </source>
</evidence>
<evidence type="ECO:0000256" key="1">
    <source>
        <dbReference type="ARBA" id="ARBA00004752"/>
    </source>
</evidence>
<dbReference type="STRING" id="754502.BJG93_23370"/>
<evidence type="ECO:0000256" key="3">
    <source>
        <dbReference type="ARBA" id="ARBA00022679"/>
    </source>
</evidence>
<proteinExistence type="inferred from homology"/>